<accession>A0A1W6P217</accession>
<comment type="subcellular location">
    <subcellularLocation>
        <location evidence="1">Cell envelope</location>
    </subcellularLocation>
</comment>
<dbReference type="InterPro" id="IPR012480">
    <property type="entry name" value="Hepar_II_III_C"/>
</dbReference>
<evidence type="ECO:0000313" key="4">
    <source>
        <dbReference type="Proteomes" id="UP000242447"/>
    </source>
</evidence>
<name>A0A1W6P217_9RHOB</name>
<proteinExistence type="predicted"/>
<feature type="domain" description="Heparinase II/III-like C-terminal" evidence="2">
    <location>
        <begin position="302"/>
        <end position="531"/>
    </location>
</feature>
<dbReference type="GO" id="GO:0030313">
    <property type="term" value="C:cell envelope"/>
    <property type="evidence" value="ECO:0007669"/>
    <property type="project" value="UniProtKB-SubCell"/>
</dbReference>
<dbReference type="Pfam" id="PF07940">
    <property type="entry name" value="Hepar_II_III_C"/>
    <property type="match status" value="1"/>
</dbReference>
<keyword evidence="4" id="KW-1185">Reference proteome</keyword>
<evidence type="ECO:0000259" key="2">
    <source>
        <dbReference type="Pfam" id="PF07940"/>
    </source>
</evidence>
<protein>
    <recommendedName>
        <fullName evidence="2">Heparinase II/III-like C-terminal domain-containing protein</fullName>
    </recommendedName>
</protein>
<dbReference type="KEGG" id="kro:BVG79_02040"/>
<dbReference type="STRING" id="92947.BVG79_02040"/>
<evidence type="ECO:0000313" key="3">
    <source>
        <dbReference type="EMBL" id="ARO15380.1"/>
    </source>
</evidence>
<dbReference type="Gene3D" id="1.50.10.100">
    <property type="entry name" value="Chondroitin AC/alginate lyase"/>
    <property type="match status" value="1"/>
</dbReference>
<dbReference type="InterPro" id="IPR008929">
    <property type="entry name" value="Chondroitin_lyas"/>
</dbReference>
<gene>
    <name evidence="3" type="ORF">BVG79_02040</name>
</gene>
<sequence>MRPRVTATPAWTARQDILNRFYARRAGGSRIAPSFARPPEPFVMGEAERGRHLMAGRFVLDGRLVDVLGAAIWDNAMYAAPLQRFDWLGDLAALGDDAARRRAQGWVWEWIDRYGKGAGWTPQTAAARLVNMLHHAAFALQGMSDAAQRGYMQALGRQARYLSRSWALLPEGVERIYVLAALNMAASDLVGMDRLRAKAEALLLRDLTGKISPEGEVQGRNPDDQAGLFIQLVLVATHRRAGGAAVPSKLQVAIASMAPVLRGLRHADGSLVRMQGSNGGHPAALDAALSLSEVKTPAGTRLHMGFARINAGRMVVIADAAAAPASGHASATAIEVSVGRRPLLTSCGDGAPFGRDWLQAGRATASHSTMVIDAGSRPADVMFARTALDGGTRLELGHDGWRAAHGLVYARQIDVDLAGRAVVAEEMLMTISPEDQTRFDRAMVLTGGRGVDFALRFHLHPDVSVLPQDDATQVNFVLKNGEVWTFSHDGQARLTVEPSVFMENGAASPRNTHQVVLSGRVMSYATRMRWALGRATG</sequence>
<dbReference type="AlphaFoldDB" id="A0A1W6P217"/>
<reference evidence="3 4" key="1">
    <citation type="submission" date="2017-02" db="EMBL/GenBank/DDBJ databases">
        <title>Ketogulonicigenium robustum SPU B003 Genome sequencing and assembly.</title>
        <authorList>
            <person name="Li Y."/>
            <person name="Liu L."/>
            <person name="Wang C."/>
            <person name="Zhang M."/>
            <person name="Zhang T."/>
            <person name="Zhang Y."/>
        </authorList>
    </citation>
    <scope>NUCLEOTIDE SEQUENCE [LARGE SCALE GENOMIC DNA]</scope>
    <source>
        <strain evidence="3 4">SPU_B003</strain>
    </source>
</reference>
<evidence type="ECO:0000256" key="1">
    <source>
        <dbReference type="ARBA" id="ARBA00004196"/>
    </source>
</evidence>
<organism evidence="3 4">
    <name type="scientific">Ketogulonicigenium robustum</name>
    <dbReference type="NCBI Taxonomy" id="92947"/>
    <lineage>
        <taxon>Bacteria</taxon>
        <taxon>Pseudomonadati</taxon>
        <taxon>Pseudomonadota</taxon>
        <taxon>Alphaproteobacteria</taxon>
        <taxon>Rhodobacterales</taxon>
        <taxon>Roseobacteraceae</taxon>
        <taxon>Ketogulonicigenium</taxon>
    </lineage>
</organism>
<dbReference type="EMBL" id="CP019937">
    <property type="protein sequence ID" value="ARO15380.1"/>
    <property type="molecule type" value="Genomic_DNA"/>
</dbReference>
<dbReference type="Gene3D" id="2.70.98.70">
    <property type="match status" value="1"/>
</dbReference>
<dbReference type="GO" id="GO:0016829">
    <property type="term" value="F:lyase activity"/>
    <property type="evidence" value="ECO:0007669"/>
    <property type="project" value="InterPro"/>
</dbReference>
<dbReference type="Proteomes" id="UP000242447">
    <property type="component" value="Chromosome"/>
</dbReference>